<evidence type="ECO:0000259" key="4">
    <source>
        <dbReference type="PROSITE" id="PS51382"/>
    </source>
</evidence>
<dbReference type="EMBL" id="JBEVYD010000009">
    <property type="protein sequence ID" value="KAL3230675.1"/>
    <property type="molecule type" value="Genomic_DNA"/>
</dbReference>
<reference evidence="6 7" key="1">
    <citation type="submission" date="2024-05" db="EMBL/GenBank/DDBJ databases">
        <title>Long read based assembly of the Candida bracarensis genome reveals expanded adhesin content.</title>
        <authorList>
            <person name="Marcet-Houben M."/>
            <person name="Ksiezopolska E."/>
            <person name="Gabaldon T."/>
        </authorList>
    </citation>
    <scope>NUCLEOTIDE SEQUENCE [LARGE SCALE GENOMIC DNA]</scope>
    <source>
        <strain evidence="6 7">CBM6</strain>
    </source>
</reference>
<dbReference type="PROSITE" id="PS51704">
    <property type="entry name" value="GP_PDE"/>
    <property type="match status" value="1"/>
</dbReference>
<dbReference type="Gene3D" id="3.20.20.190">
    <property type="entry name" value="Phosphatidylinositol (PI) phosphodiesterase"/>
    <property type="match status" value="1"/>
</dbReference>
<dbReference type="PROSITE" id="PS50088">
    <property type="entry name" value="ANK_REPEAT"/>
    <property type="match status" value="2"/>
</dbReference>
<organism evidence="6 7">
    <name type="scientific">Nakaseomyces bracarensis</name>
    <dbReference type="NCBI Taxonomy" id="273131"/>
    <lineage>
        <taxon>Eukaryota</taxon>
        <taxon>Fungi</taxon>
        <taxon>Dikarya</taxon>
        <taxon>Ascomycota</taxon>
        <taxon>Saccharomycotina</taxon>
        <taxon>Saccharomycetes</taxon>
        <taxon>Saccharomycetales</taxon>
        <taxon>Saccharomycetaceae</taxon>
        <taxon>Nakaseomyces</taxon>
    </lineage>
</organism>
<dbReference type="InterPro" id="IPR057506">
    <property type="entry name" value="C2_GPCPD1"/>
</dbReference>
<dbReference type="Pfam" id="PF25329">
    <property type="entry name" value="C2_GDE1"/>
    <property type="match status" value="1"/>
</dbReference>
<feature type="domain" description="SPX" evidence="4">
    <location>
        <begin position="1"/>
        <end position="170"/>
    </location>
</feature>
<dbReference type="Proteomes" id="UP001623330">
    <property type="component" value="Unassembled WGS sequence"/>
</dbReference>
<dbReference type="PANTHER" id="PTHR24118">
    <property type="entry name" value="POTE ANKYRIN DOMAIN"/>
    <property type="match status" value="1"/>
</dbReference>
<keyword evidence="2 3" id="KW-0040">ANK repeat</keyword>
<feature type="repeat" description="ANK" evidence="3">
    <location>
        <begin position="543"/>
        <end position="575"/>
    </location>
</feature>
<keyword evidence="1" id="KW-0677">Repeat</keyword>
<dbReference type="InterPro" id="IPR004331">
    <property type="entry name" value="SPX_dom"/>
</dbReference>
<dbReference type="Pfam" id="PF03105">
    <property type="entry name" value="SPX"/>
    <property type="match status" value="1"/>
</dbReference>
<feature type="repeat" description="ANK" evidence="3">
    <location>
        <begin position="508"/>
        <end position="541"/>
    </location>
</feature>
<dbReference type="CDD" id="cd14483">
    <property type="entry name" value="SPX_PHO81_NUC-2_like"/>
    <property type="match status" value="1"/>
</dbReference>
<dbReference type="InterPro" id="IPR030395">
    <property type="entry name" value="GP_PDE_dom"/>
</dbReference>
<evidence type="ECO:0000259" key="5">
    <source>
        <dbReference type="PROSITE" id="PS51704"/>
    </source>
</evidence>
<dbReference type="SUPFAM" id="SSF51695">
    <property type="entry name" value="PLC-like phosphodiesterases"/>
    <property type="match status" value="1"/>
</dbReference>
<evidence type="ECO:0000313" key="6">
    <source>
        <dbReference type="EMBL" id="KAL3230675.1"/>
    </source>
</evidence>
<dbReference type="PRINTS" id="PR01415">
    <property type="entry name" value="ANKYRIN"/>
</dbReference>
<evidence type="ECO:0000256" key="1">
    <source>
        <dbReference type="ARBA" id="ARBA00022737"/>
    </source>
</evidence>
<evidence type="ECO:0000256" key="3">
    <source>
        <dbReference type="PROSITE-ProRule" id="PRU00023"/>
    </source>
</evidence>
<proteinExistence type="predicted"/>
<dbReference type="PROSITE" id="PS50297">
    <property type="entry name" value="ANK_REP_REGION"/>
    <property type="match status" value="1"/>
</dbReference>
<sequence>MKFGKYLESRQVELAEYNTHFIDYKALKKLMKQLATVPNNEDVELEDDIAQDIDYSEASVYRRLQDNKASFFFKLERELEKVNLYYVDKESELQMKFNLIVSKINDYKVSGRLASKQSVAYKTITAVIKKFLKDLRNLEYYVELNRTGFSKVLKKWDKRSHSNEKEFYLATVVSVQPIFTRNEVSKISDETLNLMMEVNDITELSTINTSTAVNSGSFIYGSSMVGSYPVSENSTFVQARRSSSAGVIDKGFFTVVGLTAIDLDLEIEYWIQDILNISTLKDETRRIATLANFVPTKVLPRMEELIQSDTNKSITINEAMTKLFSALIDTPIDDNCLATFYESCSKYIDFTYSDEDDELFSKMNLFHIACGCTTASRVFLLKEALKLENISFEIIKNLLNTQDIHGRLPLHYAAEKAKTDFVALMIDYKLIDDINVPDHDRKSVLILALLSNDIKAVEIILKAGATAFPNVSDNLPNPLSIACENGSYDAVSLILHKFGKNIRSDYLNKMEYLHIVAKSTNSKDLVELLISFGADVNHRDKFLNRTPLFYAVIHCHEIVVSELLKNGGSVHIIDDEGNTPLYYSLWESDVSVLNAILGGISMDIKPVKKSKGLVPRTLSPKDFADIDLVSINDLTDSFENIPAFTLPPPIIPLRKYGHNYLENRNYVKVLFKPGAESITIDNDSDSLLHSPGRIMLTSNISDIIPRNVAFPISKSSDDASFDDDLDEHGEIIFQVDSLNNFSIQFEIYPSSGTTLIAKTDTPPSFLKTELLNGKGSLRLPLFDSRLTTIGSICFEFEVILPFTGHSLKFTEFEPYWKSTNGEVDPKGSDPVKIDTGLITESSLSGKYQILKVHFLNDGRLVVAPNMYIDINGAKIFLFDLTTKQVEALTNSTIFLNKQITLEELDSCLLSGVFDLESLLNSIPSTLQINIQVSFPTAEEIICIPVKKSPMINLNSLVDELLSIVFENERQIKASEGFRRSLLFSSCSWEVCAAINWKQPIFPVFLKFDNLIYDANTSKKFEYDTSNHLLEFLLNEVSWSSIKKTINIGGMVKFAIKNHLLGIILPGNLLSISDKVVESVKKKGLFIVSNFTDQNTEFNSGLDVNGLSNGHELIFRNGNDI</sequence>
<comment type="caution">
    <text evidence="6">The sequence shown here is derived from an EMBL/GenBank/DDBJ whole genome shotgun (WGS) entry which is preliminary data.</text>
</comment>
<protein>
    <submittedName>
        <fullName evidence="6">Phosphate system positive regulatory protein PHO81</fullName>
    </submittedName>
</protein>
<evidence type="ECO:0000313" key="7">
    <source>
        <dbReference type="Proteomes" id="UP001623330"/>
    </source>
</evidence>
<feature type="domain" description="GP-PDE" evidence="5">
    <location>
        <begin position="809"/>
        <end position="1120"/>
    </location>
</feature>
<dbReference type="Pfam" id="PF12796">
    <property type="entry name" value="Ank_2"/>
    <property type="match status" value="2"/>
</dbReference>
<name>A0ABR4NRA8_9SACH</name>
<dbReference type="InterPro" id="IPR017946">
    <property type="entry name" value="PLC-like_Pdiesterase_TIM-brl"/>
</dbReference>
<gene>
    <name evidence="6" type="ORF">RNJ44_01124</name>
</gene>
<accession>A0ABR4NRA8</accession>
<dbReference type="PROSITE" id="PS51382">
    <property type="entry name" value="SPX"/>
    <property type="match status" value="1"/>
</dbReference>
<dbReference type="Gene3D" id="1.25.40.20">
    <property type="entry name" value="Ankyrin repeat-containing domain"/>
    <property type="match status" value="1"/>
</dbReference>
<keyword evidence="7" id="KW-1185">Reference proteome</keyword>
<dbReference type="PANTHER" id="PTHR24118:SF99">
    <property type="entry name" value="POTE ANKYRIN DOMAIN FAMILY MEMBER 3C-RELATED"/>
    <property type="match status" value="1"/>
</dbReference>
<dbReference type="InterPro" id="IPR036770">
    <property type="entry name" value="Ankyrin_rpt-contain_sf"/>
</dbReference>
<evidence type="ECO:0000256" key="2">
    <source>
        <dbReference type="ARBA" id="ARBA00023043"/>
    </source>
</evidence>
<dbReference type="SMART" id="SM00248">
    <property type="entry name" value="ANK"/>
    <property type="match status" value="6"/>
</dbReference>
<dbReference type="InterPro" id="IPR002110">
    <property type="entry name" value="Ankyrin_rpt"/>
</dbReference>
<dbReference type="SUPFAM" id="SSF48403">
    <property type="entry name" value="Ankyrin repeat"/>
    <property type="match status" value="1"/>
</dbReference>